<feature type="transmembrane region" description="Helical" evidence="12">
    <location>
        <begin position="122"/>
        <end position="143"/>
    </location>
</feature>
<keyword evidence="5 12" id="KW-0812">Transmembrane</keyword>
<feature type="transmembrane region" description="Helical" evidence="12">
    <location>
        <begin position="155"/>
        <end position="173"/>
    </location>
</feature>
<proteinExistence type="inferred from homology"/>
<feature type="transmembrane region" description="Helical" evidence="12">
    <location>
        <begin position="179"/>
        <end position="196"/>
    </location>
</feature>
<protein>
    <submittedName>
        <fullName evidence="14">Stage IV sporulation protein FB</fullName>
    </submittedName>
</protein>
<comment type="similarity">
    <text evidence="3">Belongs to the peptidase M50B family.</text>
</comment>
<evidence type="ECO:0000256" key="5">
    <source>
        <dbReference type="ARBA" id="ARBA00022692"/>
    </source>
</evidence>
<dbReference type="GO" id="GO:0008237">
    <property type="term" value="F:metallopeptidase activity"/>
    <property type="evidence" value="ECO:0007669"/>
    <property type="project" value="UniProtKB-KW"/>
</dbReference>
<dbReference type="PANTHER" id="PTHR39188">
    <property type="entry name" value="MEMBRANE-ASSOCIATED ZINC METALLOPROTEASE M50B"/>
    <property type="match status" value="1"/>
</dbReference>
<keyword evidence="8" id="KW-0862">Zinc</keyword>
<evidence type="ECO:0000256" key="3">
    <source>
        <dbReference type="ARBA" id="ARBA00007931"/>
    </source>
</evidence>
<keyword evidence="4" id="KW-0645">Protease</keyword>
<feature type="transmembrane region" description="Helical" evidence="12">
    <location>
        <begin position="81"/>
        <end position="102"/>
    </location>
</feature>
<keyword evidence="9 12" id="KW-1133">Transmembrane helix</keyword>
<name>A0A8J3ENX7_9BACL</name>
<sequence>MKGFKGKFHIHPVFWIVFGTGILTGQFWDVITVFFIVIVHEMGHALAALKFGWRLTSVELLPFGGVAKVDEHGTRSFKEELIVTLAGPFQHLWLPLVSHLLLMTPYWNEANHAMFIERNEMILIFNLLPIWPLDGGKIIMLIFSKRFPYRLAYRYSLLCSLLFLVVLSVWIVFLQAFLLNFFIIAGFLTFTIINEWRHQRYVFMRFLLERWRDSKTRSFKEKTLLVTPETTLTEILEGFYKDKLHRIVVKGPTNHKEIDEKLVLEAYFNRHLYHHSIGHLLV</sequence>
<dbReference type="InterPro" id="IPR008915">
    <property type="entry name" value="Peptidase_M50"/>
</dbReference>
<evidence type="ECO:0000256" key="4">
    <source>
        <dbReference type="ARBA" id="ARBA00022670"/>
    </source>
</evidence>
<reference evidence="14" key="2">
    <citation type="submission" date="2020-09" db="EMBL/GenBank/DDBJ databases">
        <authorList>
            <person name="Sun Q."/>
            <person name="Zhou Y."/>
        </authorList>
    </citation>
    <scope>NUCLEOTIDE SEQUENCE</scope>
    <source>
        <strain evidence="14">CGMCC 1.12777</strain>
    </source>
</reference>
<dbReference type="RefSeq" id="WP_188498402.1">
    <property type="nucleotide sequence ID" value="NZ_BMFV01000028.1"/>
</dbReference>
<comment type="subcellular location">
    <subcellularLocation>
        <location evidence="2">Membrane</location>
        <topology evidence="2">Multi-pass membrane protein</topology>
    </subcellularLocation>
</comment>
<dbReference type="Proteomes" id="UP000656813">
    <property type="component" value="Unassembled WGS sequence"/>
</dbReference>
<dbReference type="GO" id="GO:0046872">
    <property type="term" value="F:metal ion binding"/>
    <property type="evidence" value="ECO:0007669"/>
    <property type="project" value="UniProtKB-KW"/>
</dbReference>
<keyword evidence="11 12" id="KW-0472">Membrane</keyword>
<feature type="domain" description="Peptidase M50" evidence="13">
    <location>
        <begin position="30"/>
        <end position="103"/>
    </location>
</feature>
<evidence type="ECO:0000256" key="11">
    <source>
        <dbReference type="ARBA" id="ARBA00023136"/>
    </source>
</evidence>
<dbReference type="GO" id="GO:0006508">
    <property type="term" value="P:proteolysis"/>
    <property type="evidence" value="ECO:0007669"/>
    <property type="project" value="UniProtKB-KW"/>
</dbReference>
<evidence type="ECO:0000256" key="2">
    <source>
        <dbReference type="ARBA" id="ARBA00004141"/>
    </source>
</evidence>
<evidence type="ECO:0000313" key="15">
    <source>
        <dbReference type="Proteomes" id="UP000656813"/>
    </source>
</evidence>
<feature type="transmembrane region" description="Helical" evidence="12">
    <location>
        <begin position="12"/>
        <end position="39"/>
    </location>
</feature>
<keyword evidence="6" id="KW-0479">Metal-binding</keyword>
<evidence type="ECO:0000256" key="10">
    <source>
        <dbReference type="ARBA" id="ARBA00023049"/>
    </source>
</evidence>
<accession>A0A8J3ENX7</accession>
<organism evidence="14 15">
    <name type="scientific">Pullulanibacillus pueri</name>
    <dbReference type="NCBI Taxonomy" id="1437324"/>
    <lineage>
        <taxon>Bacteria</taxon>
        <taxon>Bacillati</taxon>
        <taxon>Bacillota</taxon>
        <taxon>Bacilli</taxon>
        <taxon>Bacillales</taxon>
        <taxon>Sporolactobacillaceae</taxon>
        <taxon>Pullulanibacillus</taxon>
    </lineage>
</organism>
<evidence type="ECO:0000313" key="14">
    <source>
        <dbReference type="EMBL" id="GGH85835.1"/>
    </source>
</evidence>
<comment type="cofactor">
    <cofactor evidence="1">
        <name>Zn(2+)</name>
        <dbReference type="ChEBI" id="CHEBI:29105"/>
    </cofactor>
</comment>
<keyword evidence="15" id="KW-1185">Reference proteome</keyword>
<reference evidence="14" key="1">
    <citation type="journal article" date="2014" name="Int. J. Syst. Evol. Microbiol.">
        <title>Complete genome sequence of Corynebacterium casei LMG S-19264T (=DSM 44701T), isolated from a smear-ripened cheese.</title>
        <authorList>
            <consortium name="US DOE Joint Genome Institute (JGI-PGF)"/>
            <person name="Walter F."/>
            <person name="Albersmeier A."/>
            <person name="Kalinowski J."/>
            <person name="Ruckert C."/>
        </authorList>
    </citation>
    <scope>NUCLEOTIDE SEQUENCE</scope>
    <source>
        <strain evidence="14">CGMCC 1.12777</strain>
    </source>
</reference>
<dbReference type="GO" id="GO:0016020">
    <property type="term" value="C:membrane"/>
    <property type="evidence" value="ECO:0007669"/>
    <property type="project" value="UniProtKB-SubCell"/>
</dbReference>
<evidence type="ECO:0000256" key="1">
    <source>
        <dbReference type="ARBA" id="ARBA00001947"/>
    </source>
</evidence>
<dbReference type="EMBL" id="BMFV01000028">
    <property type="protein sequence ID" value="GGH85835.1"/>
    <property type="molecule type" value="Genomic_DNA"/>
</dbReference>
<evidence type="ECO:0000256" key="7">
    <source>
        <dbReference type="ARBA" id="ARBA00022801"/>
    </source>
</evidence>
<evidence type="ECO:0000256" key="9">
    <source>
        <dbReference type="ARBA" id="ARBA00022989"/>
    </source>
</evidence>
<keyword evidence="10" id="KW-0482">Metalloprotease</keyword>
<evidence type="ECO:0000256" key="6">
    <source>
        <dbReference type="ARBA" id="ARBA00022723"/>
    </source>
</evidence>
<gene>
    <name evidence="14" type="ORF">GCM10007096_32150</name>
</gene>
<evidence type="ECO:0000259" key="13">
    <source>
        <dbReference type="Pfam" id="PF02163"/>
    </source>
</evidence>
<keyword evidence="7" id="KW-0378">Hydrolase</keyword>
<dbReference type="PANTHER" id="PTHR39188:SF3">
    <property type="entry name" value="STAGE IV SPORULATION PROTEIN FB"/>
    <property type="match status" value="1"/>
</dbReference>
<evidence type="ECO:0000256" key="12">
    <source>
        <dbReference type="SAM" id="Phobius"/>
    </source>
</evidence>
<dbReference type="Pfam" id="PF02163">
    <property type="entry name" value="Peptidase_M50"/>
    <property type="match status" value="1"/>
</dbReference>
<dbReference type="AlphaFoldDB" id="A0A8J3ENX7"/>
<comment type="caution">
    <text evidence="14">The sequence shown here is derived from an EMBL/GenBank/DDBJ whole genome shotgun (WGS) entry which is preliminary data.</text>
</comment>
<dbReference type="CDD" id="cd06161">
    <property type="entry name" value="S2P-M50_SpoIVFB"/>
    <property type="match status" value="1"/>
</dbReference>
<evidence type="ECO:0000256" key="8">
    <source>
        <dbReference type="ARBA" id="ARBA00022833"/>
    </source>
</evidence>